<dbReference type="EMBL" id="CP072385">
    <property type="protein sequence ID" value="QUC10106.1"/>
    <property type="molecule type" value="Genomic_DNA"/>
</dbReference>
<proteinExistence type="predicted"/>
<evidence type="ECO:0000313" key="1">
    <source>
        <dbReference type="EMBL" id="QUC10106.1"/>
    </source>
</evidence>
<reference evidence="2 3" key="1">
    <citation type="submission" date="2018-12" db="EMBL/GenBank/DDBJ databases">
        <authorList>
            <consortium name="Pathogen Informatics"/>
        </authorList>
    </citation>
    <scope>NUCLEOTIDE SEQUENCE [LARGE SCALE GENOMIC DNA]</scope>
    <source>
        <strain evidence="2 3">NCTC12967</strain>
    </source>
</reference>
<dbReference type="RefSeq" id="WP_014846258.1">
    <property type="nucleotide sequence ID" value="NZ_CP040007.1"/>
</dbReference>
<dbReference type="GeneID" id="64406625"/>
<accession>A0A3N4CV16</accession>
<protein>
    <submittedName>
        <fullName evidence="2">Uncharacterized protein</fullName>
    </submittedName>
</protein>
<dbReference type="Proteomes" id="UP000677180">
    <property type="component" value="Chromosome"/>
</dbReference>
<evidence type="ECO:0000313" key="3">
    <source>
        <dbReference type="Proteomes" id="UP000273044"/>
    </source>
</evidence>
<reference evidence="1" key="2">
    <citation type="submission" date="2021-03" db="EMBL/GenBank/DDBJ databases">
        <title>Human Oral Microbial Genomes.</title>
        <authorList>
            <person name="Johnston C.D."/>
            <person name="Chen T."/>
            <person name="Dewhirst F.E."/>
        </authorList>
    </citation>
    <scope>NUCLEOTIDE SEQUENCE</scope>
    <source>
        <strain evidence="1">F0714</strain>
    </source>
</reference>
<evidence type="ECO:0000313" key="2">
    <source>
        <dbReference type="EMBL" id="VEH69866.1"/>
    </source>
</evidence>
<dbReference type="Proteomes" id="UP000273044">
    <property type="component" value="Chromosome"/>
</dbReference>
<dbReference type="AlphaFoldDB" id="A0A3N4CV16"/>
<sequence>MSEDERASKEKWVKAQFFHLAAHSPKGLMRRHPVAWADKLRSVVNAAEPVLNFEDRNQVKYTFNLRGTSSAIIAKSMGDAQVRQVSGADEILPVRLEDVDTYLAMVNHVYFYNDINAFAIMSGPPGTPRSNAGAGLANLLYPLSDGAYWMAQAITSPGQIEEFEKAPRIQSVQIRVDVAPPDLMYERSDAENIGDAMVQVANCVGANITMEMQVKIKKPKQNGNATSLLKNFLNLRKLLPGAKKMQVVTADSETLDLLEHKLIERFGIPLSEDGADPKVLVSAFENVCAGWHDRIREAVKVAET</sequence>
<keyword evidence="3" id="KW-1185">Reference proteome</keyword>
<name>A0A3N4CV16_9ACTN</name>
<organism evidence="2 3">
    <name type="scientific">Arachnia propionica</name>
    <dbReference type="NCBI Taxonomy" id="1750"/>
    <lineage>
        <taxon>Bacteria</taxon>
        <taxon>Bacillati</taxon>
        <taxon>Actinomycetota</taxon>
        <taxon>Actinomycetes</taxon>
        <taxon>Propionibacteriales</taxon>
        <taxon>Propionibacteriaceae</taxon>
        <taxon>Arachnia</taxon>
    </lineage>
</organism>
<dbReference type="EMBL" id="LR134406">
    <property type="protein sequence ID" value="VEH69866.1"/>
    <property type="molecule type" value="Genomic_DNA"/>
</dbReference>
<gene>
    <name evidence="1" type="ORF">J5A53_09825</name>
    <name evidence="2" type="ORF">NCTC12967_01145</name>
</gene>